<evidence type="ECO:0000313" key="1">
    <source>
        <dbReference type="EMBL" id="GAT31719.1"/>
    </source>
</evidence>
<evidence type="ECO:0000313" key="2">
    <source>
        <dbReference type="Proteomes" id="UP000076023"/>
    </source>
</evidence>
<dbReference type="InterPro" id="IPR011990">
    <property type="entry name" value="TPR-like_helical_dom_sf"/>
</dbReference>
<sequence>MFTPEASYEAVCRIADLVAEDRYSEARPLIDAMTEIEDVVPLVIFYKAICIYEDKDDLGCIRLLSRFIERAPGHKKVPYARFTIAICLINLGAYAEALELFATVPPDYPDWEKEVAAAKRRLEIQRQAIAFCSGLRGVTT</sequence>
<accession>A0A146G1I5</accession>
<reference evidence="2" key="1">
    <citation type="journal article" date="2017" name="Genome Announc.">
        <title>Draft Genome Sequence of Terrimicrobium sacchariphilum NM-5T, a Facultative Anaerobic Soil Bacterium of the Class Spartobacteria.</title>
        <authorList>
            <person name="Qiu Y.L."/>
            <person name="Tourlousse D.M."/>
            <person name="Matsuura N."/>
            <person name="Ohashi A."/>
            <person name="Sekiguchi Y."/>
        </authorList>
    </citation>
    <scope>NUCLEOTIDE SEQUENCE [LARGE SCALE GENOMIC DNA]</scope>
    <source>
        <strain evidence="2">NM-5</strain>
    </source>
</reference>
<dbReference type="SUPFAM" id="SSF48452">
    <property type="entry name" value="TPR-like"/>
    <property type="match status" value="1"/>
</dbReference>
<protein>
    <submittedName>
        <fullName evidence="1">Tetratricopeptide repeat-containing protein</fullName>
    </submittedName>
</protein>
<dbReference type="OrthoDB" id="9827561at2"/>
<dbReference type="Pfam" id="PF14559">
    <property type="entry name" value="TPR_19"/>
    <property type="match status" value="1"/>
</dbReference>
<dbReference type="AlphaFoldDB" id="A0A146G1I5"/>
<proteinExistence type="predicted"/>
<dbReference type="EMBL" id="BDCO01000002">
    <property type="protein sequence ID" value="GAT31719.1"/>
    <property type="molecule type" value="Genomic_DNA"/>
</dbReference>
<organism evidence="1 2">
    <name type="scientific">Terrimicrobium sacchariphilum</name>
    <dbReference type="NCBI Taxonomy" id="690879"/>
    <lineage>
        <taxon>Bacteria</taxon>
        <taxon>Pseudomonadati</taxon>
        <taxon>Verrucomicrobiota</taxon>
        <taxon>Terrimicrobiia</taxon>
        <taxon>Terrimicrobiales</taxon>
        <taxon>Terrimicrobiaceae</taxon>
        <taxon>Terrimicrobium</taxon>
    </lineage>
</organism>
<dbReference type="InParanoid" id="A0A146G1I5"/>
<dbReference type="Proteomes" id="UP000076023">
    <property type="component" value="Unassembled WGS sequence"/>
</dbReference>
<comment type="caution">
    <text evidence="1">The sequence shown here is derived from an EMBL/GenBank/DDBJ whole genome shotgun (WGS) entry which is preliminary data.</text>
</comment>
<name>A0A146G1I5_TERSA</name>
<dbReference type="Gene3D" id="1.25.40.10">
    <property type="entry name" value="Tetratricopeptide repeat domain"/>
    <property type="match status" value="1"/>
</dbReference>
<keyword evidence="2" id="KW-1185">Reference proteome</keyword>
<dbReference type="STRING" id="690879.TSACC_2113"/>
<dbReference type="RefSeq" id="WP_075077605.1">
    <property type="nucleotide sequence ID" value="NZ_BDCO01000002.1"/>
</dbReference>
<gene>
    <name evidence="1" type="ORF">TSACC_2113</name>
</gene>